<dbReference type="RefSeq" id="WP_114985612.1">
    <property type="nucleotide sequence ID" value="NZ_CP027806.1"/>
</dbReference>
<sequence length="157" mass="17464">MDLSGDTALTVVLLLNVVFCAFMCGLTTFVHVVHYPAFHFIPPGSGPDFHDFHTSKTAFVVAFPMLAELGLTVALTVLSAGTIWFWVSLLSAALLAFVWYETAFRVIPVHNRLSGTGRFNTQNVAQLCRSNWRRTLAWNIRLLVLVFAFILFSLQAA</sequence>
<accession>A0A345UPY7</accession>
<proteinExistence type="predicted"/>
<evidence type="ECO:0000256" key="1">
    <source>
        <dbReference type="SAM" id="Phobius"/>
    </source>
</evidence>
<keyword evidence="1" id="KW-0472">Membrane</keyword>
<dbReference type="OrthoDB" id="883418at2"/>
<name>A0A345UPY7_9BACT</name>
<evidence type="ECO:0008006" key="4">
    <source>
        <dbReference type="Google" id="ProtNLM"/>
    </source>
</evidence>
<dbReference type="EMBL" id="CP027806">
    <property type="protein sequence ID" value="AXJ02539.1"/>
    <property type="molecule type" value="Genomic_DNA"/>
</dbReference>
<evidence type="ECO:0000313" key="3">
    <source>
        <dbReference type="Proteomes" id="UP000254808"/>
    </source>
</evidence>
<feature type="transmembrane region" description="Helical" evidence="1">
    <location>
        <begin position="136"/>
        <end position="154"/>
    </location>
</feature>
<dbReference type="KEGG" id="cprv:CYPRO_3306"/>
<feature type="transmembrane region" description="Helical" evidence="1">
    <location>
        <begin position="12"/>
        <end position="37"/>
    </location>
</feature>
<protein>
    <recommendedName>
        <fullName evidence="4">DUF1772 domain-containing protein</fullName>
    </recommendedName>
</protein>
<gene>
    <name evidence="2" type="ORF">CYPRO_3306</name>
</gene>
<organism evidence="2 3">
    <name type="scientific">Cyclonatronum proteinivorum</name>
    <dbReference type="NCBI Taxonomy" id="1457365"/>
    <lineage>
        <taxon>Bacteria</taxon>
        <taxon>Pseudomonadati</taxon>
        <taxon>Balneolota</taxon>
        <taxon>Balneolia</taxon>
        <taxon>Balneolales</taxon>
        <taxon>Cyclonatronaceae</taxon>
        <taxon>Cyclonatronum</taxon>
    </lineage>
</organism>
<evidence type="ECO:0000313" key="2">
    <source>
        <dbReference type="EMBL" id="AXJ02539.1"/>
    </source>
</evidence>
<keyword evidence="3" id="KW-1185">Reference proteome</keyword>
<feature type="transmembrane region" description="Helical" evidence="1">
    <location>
        <begin position="83"/>
        <end position="100"/>
    </location>
</feature>
<keyword evidence="1" id="KW-1133">Transmembrane helix</keyword>
<reference evidence="2 3" key="1">
    <citation type="submission" date="2018-03" db="EMBL/GenBank/DDBJ databases">
        <title>Phenotypic and genomic properties of Cyclonatronum proteinivorum gen. nov., sp. nov., a haloalkaliphilic bacteroidete from soda lakes possessing Na+-translocating rhodopsin.</title>
        <authorList>
            <person name="Toshchakov S.V."/>
            <person name="Korzhenkov A."/>
            <person name="Samarov N.I."/>
            <person name="Kublanov I.V."/>
            <person name="Muntyan M.S."/>
            <person name="Sorokin D.Y."/>
        </authorList>
    </citation>
    <scope>NUCLEOTIDE SEQUENCE [LARGE SCALE GENOMIC DNA]</scope>
    <source>
        <strain evidence="2 3">Omega</strain>
    </source>
</reference>
<dbReference type="AlphaFoldDB" id="A0A345UPY7"/>
<keyword evidence="1" id="KW-0812">Transmembrane</keyword>
<dbReference type="Proteomes" id="UP000254808">
    <property type="component" value="Chromosome"/>
</dbReference>